<gene>
    <name evidence="6" type="ORF">G3576_25465</name>
</gene>
<dbReference type="RefSeq" id="WP_164697297.1">
    <property type="nucleotide sequence ID" value="NZ_JAAIKB010000014.1"/>
</dbReference>
<comment type="subcellular location">
    <subcellularLocation>
        <location evidence="1">Membrane</location>
        <topology evidence="1">Multi-pass membrane protein</topology>
    </subcellularLocation>
</comment>
<name>A0A6M1LTC1_9PROT</name>
<reference evidence="6 7" key="1">
    <citation type="submission" date="2020-02" db="EMBL/GenBank/DDBJ databases">
        <authorList>
            <person name="Kim H.M."/>
            <person name="Jeon C.O."/>
        </authorList>
    </citation>
    <scope>NUCLEOTIDE SEQUENCE [LARGE SCALE GENOMIC DNA]</scope>
    <source>
        <strain evidence="6 7">PeD5</strain>
    </source>
</reference>
<feature type="transmembrane region" description="Helical" evidence="5">
    <location>
        <begin position="64"/>
        <end position="81"/>
    </location>
</feature>
<evidence type="ECO:0000256" key="3">
    <source>
        <dbReference type="ARBA" id="ARBA00022989"/>
    </source>
</evidence>
<dbReference type="Pfam" id="PF13564">
    <property type="entry name" value="DoxX_2"/>
    <property type="match status" value="1"/>
</dbReference>
<reference evidence="6 7" key="2">
    <citation type="submission" date="2020-03" db="EMBL/GenBank/DDBJ databases">
        <title>Roseomonas stagni sp. nov., isolated from pond water in Japan.</title>
        <authorList>
            <person name="Furuhata K."/>
            <person name="Miyamoto H."/>
            <person name="Goto K."/>
        </authorList>
    </citation>
    <scope>NUCLEOTIDE SEQUENCE [LARGE SCALE GENOMIC DNA]</scope>
    <source>
        <strain evidence="6 7">PeD5</strain>
    </source>
</reference>
<evidence type="ECO:0000313" key="6">
    <source>
        <dbReference type="EMBL" id="NGM23387.1"/>
    </source>
</evidence>
<dbReference type="GO" id="GO:0016020">
    <property type="term" value="C:membrane"/>
    <property type="evidence" value="ECO:0007669"/>
    <property type="project" value="UniProtKB-SubCell"/>
</dbReference>
<evidence type="ECO:0000313" key="7">
    <source>
        <dbReference type="Proteomes" id="UP000475385"/>
    </source>
</evidence>
<sequence length="107" mass="10931">MTAAAILPLVLAAAMAIGAGLNLAAPGFIRAEFDRWGYPPLLRIAVGLAEALAAILLLVPATRGAGAALALAVLAGVVGTLARDRAWLRLEYPIVLVILALLILRGA</sequence>
<evidence type="ECO:0008006" key="8">
    <source>
        <dbReference type="Google" id="ProtNLM"/>
    </source>
</evidence>
<organism evidence="6 7">
    <name type="scientific">Falsiroseomonas algicola</name>
    <dbReference type="NCBI Taxonomy" id="2716930"/>
    <lineage>
        <taxon>Bacteria</taxon>
        <taxon>Pseudomonadati</taxon>
        <taxon>Pseudomonadota</taxon>
        <taxon>Alphaproteobacteria</taxon>
        <taxon>Acetobacterales</taxon>
        <taxon>Roseomonadaceae</taxon>
        <taxon>Falsiroseomonas</taxon>
    </lineage>
</organism>
<keyword evidence="7" id="KW-1185">Reference proteome</keyword>
<evidence type="ECO:0000256" key="1">
    <source>
        <dbReference type="ARBA" id="ARBA00004141"/>
    </source>
</evidence>
<protein>
    <recommendedName>
        <fullName evidence="8">DoxX family protein</fullName>
    </recommendedName>
</protein>
<dbReference type="AlphaFoldDB" id="A0A6M1LTC1"/>
<proteinExistence type="predicted"/>
<evidence type="ECO:0000256" key="5">
    <source>
        <dbReference type="SAM" id="Phobius"/>
    </source>
</evidence>
<comment type="caution">
    <text evidence="6">The sequence shown here is derived from an EMBL/GenBank/DDBJ whole genome shotgun (WGS) entry which is preliminary data.</text>
</comment>
<accession>A0A6M1LTC1</accession>
<evidence type="ECO:0000256" key="2">
    <source>
        <dbReference type="ARBA" id="ARBA00022692"/>
    </source>
</evidence>
<evidence type="ECO:0000256" key="4">
    <source>
        <dbReference type="ARBA" id="ARBA00023136"/>
    </source>
</evidence>
<keyword evidence="4 5" id="KW-0472">Membrane</keyword>
<feature type="transmembrane region" description="Helical" evidence="5">
    <location>
        <begin position="87"/>
        <end position="104"/>
    </location>
</feature>
<dbReference type="InterPro" id="IPR032808">
    <property type="entry name" value="DoxX"/>
</dbReference>
<dbReference type="EMBL" id="JAAIKB010000014">
    <property type="protein sequence ID" value="NGM23387.1"/>
    <property type="molecule type" value="Genomic_DNA"/>
</dbReference>
<keyword evidence="2 5" id="KW-0812">Transmembrane</keyword>
<feature type="transmembrane region" description="Helical" evidence="5">
    <location>
        <begin position="41"/>
        <end position="59"/>
    </location>
</feature>
<dbReference type="Proteomes" id="UP000475385">
    <property type="component" value="Unassembled WGS sequence"/>
</dbReference>
<keyword evidence="3 5" id="KW-1133">Transmembrane helix</keyword>